<sequence length="109" mass="12646">MKKILLIVLLYCGQLYAQDNANPVQAKEFNCQMMSTYVEAAMYAHQNGKDKKEFTDSLDKTDKISEDTKLLYKGIAIMAYEKWPIYLSPVEKEKVVKLYSKIIYDSCKE</sequence>
<accession>N8YB29</accession>
<reference evidence="2 3" key="1">
    <citation type="submission" date="2013-02" db="EMBL/GenBank/DDBJ databases">
        <title>The Genome Sequence of Acinetobacter gerneri CIP 107464.</title>
        <authorList>
            <consortium name="The Broad Institute Genome Sequencing Platform"/>
            <consortium name="The Broad Institute Genome Sequencing Center for Infectious Disease"/>
            <person name="Cerqueira G."/>
            <person name="Feldgarden M."/>
            <person name="Courvalin P."/>
            <person name="Perichon B."/>
            <person name="Grillot-Courvalin C."/>
            <person name="Clermont D."/>
            <person name="Rocha E."/>
            <person name="Yoon E.-J."/>
            <person name="Nemec A."/>
            <person name="Walker B."/>
            <person name="Young S.K."/>
            <person name="Zeng Q."/>
            <person name="Gargeya S."/>
            <person name="Fitzgerald M."/>
            <person name="Haas B."/>
            <person name="Abouelleil A."/>
            <person name="Alvarado L."/>
            <person name="Arachchi H.M."/>
            <person name="Berlin A.M."/>
            <person name="Chapman S.B."/>
            <person name="Dewar J."/>
            <person name="Goldberg J."/>
            <person name="Griggs A."/>
            <person name="Gujja S."/>
            <person name="Hansen M."/>
            <person name="Howarth C."/>
            <person name="Imamovic A."/>
            <person name="Larimer J."/>
            <person name="McCowan C."/>
            <person name="Murphy C."/>
            <person name="Neiman D."/>
            <person name="Pearson M."/>
            <person name="Priest M."/>
            <person name="Roberts A."/>
            <person name="Saif S."/>
            <person name="Shea T."/>
            <person name="Sisk P."/>
            <person name="Sykes S."/>
            <person name="Wortman J."/>
            <person name="Nusbaum C."/>
            <person name="Birren B."/>
        </authorList>
    </citation>
    <scope>NUCLEOTIDE SEQUENCE [LARGE SCALE GENOMIC DNA]</scope>
    <source>
        <strain evidence="2 3">CIP 107464</strain>
    </source>
</reference>
<dbReference type="AlphaFoldDB" id="N8YB29"/>
<evidence type="ECO:0000313" key="3">
    <source>
        <dbReference type="Proteomes" id="UP000013117"/>
    </source>
</evidence>
<dbReference type="HOGENOM" id="CLU_2178108_0_0_6"/>
<comment type="caution">
    <text evidence="2">The sequence shown here is derived from an EMBL/GenBank/DDBJ whole genome shotgun (WGS) entry which is preliminary data.</text>
</comment>
<evidence type="ECO:0000313" key="2">
    <source>
        <dbReference type="EMBL" id="ENV33977.1"/>
    </source>
</evidence>
<dbReference type="GeneID" id="84209038"/>
<feature type="chain" id="PRO_5004136850" description="Rap1a immunity protein domain-containing protein" evidence="1">
    <location>
        <begin position="18"/>
        <end position="109"/>
    </location>
</feature>
<gene>
    <name evidence="2" type="ORF">F960_01667</name>
</gene>
<organism evidence="2 3">
    <name type="scientific">Acinetobacter gerneri DSM 14967 = CIP 107464 = MTCC 9824</name>
    <dbReference type="NCBI Taxonomy" id="1120926"/>
    <lineage>
        <taxon>Bacteria</taxon>
        <taxon>Pseudomonadati</taxon>
        <taxon>Pseudomonadota</taxon>
        <taxon>Gammaproteobacteria</taxon>
        <taxon>Moraxellales</taxon>
        <taxon>Moraxellaceae</taxon>
        <taxon>Acinetobacter</taxon>
    </lineage>
</organism>
<evidence type="ECO:0000256" key="1">
    <source>
        <dbReference type="SAM" id="SignalP"/>
    </source>
</evidence>
<proteinExistence type="predicted"/>
<evidence type="ECO:0008006" key="4">
    <source>
        <dbReference type="Google" id="ProtNLM"/>
    </source>
</evidence>
<feature type="signal peptide" evidence="1">
    <location>
        <begin position="1"/>
        <end position="17"/>
    </location>
</feature>
<protein>
    <recommendedName>
        <fullName evidence="4">Rap1a immunity protein domain-containing protein</fullName>
    </recommendedName>
</protein>
<dbReference type="PATRIC" id="fig|1120926.3.peg.1600"/>
<keyword evidence="1" id="KW-0732">Signal</keyword>
<dbReference type="RefSeq" id="WP_004861312.1">
    <property type="nucleotide sequence ID" value="NZ_ASYY01000114.1"/>
</dbReference>
<dbReference type="Proteomes" id="UP000013117">
    <property type="component" value="Unassembled WGS sequence"/>
</dbReference>
<dbReference type="EMBL" id="APPN01000061">
    <property type="protein sequence ID" value="ENV33977.1"/>
    <property type="molecule type" value="Genomic_DNA"/>
</dbReference>
<keyword evidence="3" id="KW-1185">Reference proteome</keyword>
<name>N8YB29_9GAMM</name>